<dbReference type="Gene3D" id="3.30.2350.10">
    <property type="entry name" value="Pseudouridine synthase"/>
    <property type="match status" value="1"/>
</dbReference>
<dbReference type="Pfam" id="PF01479">
    <property type="entry name" value="S4"/>
    <property type="match status" value="1"/>
</dbReference>
<dbReference type="SUPFAM" id="SSF55120">
    <property type="entry name" value="Pseudouridine synthase"/>
    <property type="match status" value="1"/>
</dbReference>
<feature type="active site" evidence="5">
    <location>
        <position position="132"/>
    </location>
</feature>
<name>A0A0R2N2I2_9LACO</name>
<comment type="similarity">
    <text evidence="2 7">Belongs to the pseudouridine synthase RluA family.</text>
</comment>
<evidence type="ECO:0000256" key="6">
    <source>
        <dbReference type="PROSITE-ProRule" id="PRU00182"/>
    </source>
</evidence>
<dbReference type="CDD" id="cd02869">
    <property type="entry name" value="PseudoU_synth_RluA_like"/>
    <property type="match status" value="1"/>
</dbReference>
<dbReference type="InterPro" id="IPR006145">
    <property type="entry name" value="PsdUridine_synth_RsuA/RluA"/>
</dbReference>
<dbReference type="InterPro" id="IPR020103">
    <property type="entry name" value="PsdUridine_synth_cat_dom_sf"/>
</dbReference>
<evidence type="ECO:0000256" key="7">
    <source>
        <dbReference type="RuleBase" id="RU362028"/>
    </source>
</evidence>
<evidence type="ECO:0000256" key="1">
    <source>
        <dbReference type="ARBA" id="ARBA00000073"/>
    </source>
</evidence>
<keyword evidence="4 7" id="KW-0413">Isomerase</keyword>
<dbReference type="PATRIC" id="fig|1293598.4.peg.1432"/>
<organism evidence="9 10">
    <name type="scientific">Lacticaseibacillus saniviri JCM 17471 = DSM 24301</name>
    <dbReference type="NCBI Taxonomy" id="1293598"/>
    <lineage>
        <taxon>Bacteria</taxon>
        <taxon>Bacillati</taxon>
        <taxon>Bacillota</taxon>
        <taxon>Bacilli</taxon>
        <taxon>Lactobacillales</taxon>
        <taxon>Lactobacillaceae</taxon>
        <taxon>Lacticaseibacillus</taxon>
    </lineage>
</organism>
<dbReference type="PROSITE" id="PS50889">
    <property type="entry name" value="S4"/>
    <property type="match status" value="1"/>
</dbReference>
<dbReference type="PANTHER" id="PTHR21600:SF44">
    <property type="entry name" value="RIBOSOMAL LARGE SUBUNIT PSEUDOURIDINE SYNTHASE D"/>
    <property type="match status" value="1"/>
</dbReference>
<keyword evidence="3 6" id="KW-0694">RNA-binding</keyword>
<comment type="caution">
    <text evidence="9">The sequence shown here is derived from an EMBL/GenBank/DDBJ whole genome shotgun (WGS) entry which is preliminary data.</text>
</comment>
<keyword evidence="10" id="KW-1185">Reference proteome</keyword>
<dbReference type="NCBIfam" id="TIGR00005">
    <property type="entry name" value="rluA_subfam"/>
    <property type="match status" value="1"/>
</dbReference>
<dbReference type="Gene3D" id="3.10.290.10">
    <property type="entry name" value="RNA-binding S4 domain"/>
    <property type="match status" value="1"/>
</dbReference>
<sequence>MKFTVTTQTGRIDKVLSQADLDFTRSQLQNWLKADLITVNGAAVKANYKVAPADEIDITVPEPEPLGAVPEDIPLDIVYEDDQVIVVNKPQGMVVHPAPGHATGTLVNGLLFHVDLSAINDVVRPGIVHRIDKDTSGLLMVAKTPEAQQSLSAQLKDKSSIREYYALVHGTFKEDHGRIDAPLGRDPKDRKKQAVVPNGRHAVTNFEVVERFEKFTLIKCILETGRTHQIRVHLAYIKHPVAGDPMYGPKQTLIGKGQFLHAAKLGFVHPTTGKLLIFEAPLPAIFEETLEKLRRGIDTTHKIR</sequence>
<dbReference type="SMART" id="SM00363">
    <property type="entry name" value="S4"/>
    <property type="match status" value="1"/>
</dbReference>
<evidence type="ECO:0000313" key="10">
    <source>
        <dbReference type="Proteomes" id="UP000050969"/>
    </source>
</evidence>
<dbReference type="EMBL" id="JQCE01000005">
    <property type="protein sequence ID" value="KRO18237.1"/>
    <property type="molecule type" value="Genomic_DNA"/>
</dbReference>
<dbReference type="STRING" id="1293598.IV56_GL001368"/>
<evidence type="ECO:0000256" key="5">
    <source>
        <dbReference type="PIRSR" id="PIRSR606225-1"/>
    </source>
</evidence>
<dbReference type="PANTHER" id="PTHR21600">
    <property type="entry name" value="MITOCHONDRIAL RNA PSEUDOURIDINE SYNTHASE"/>
    <property type="match status" value="1"/>
</dbReference>
<dbReference type="InterPro" id="IPR050188">
    <property type="entry name" value="RluA_PseudoU_synthase"/>
</dbReference>
<dbReference type="GO" id="GO:0120159">
    <property type="term" value="F:rRNA pseudouridine synthase activity"/>
    <property type="evidence" value="ECO:0007669"/>
    <property type="project" value="UniProtKB-ARBA"/>
</dbReference>
<dbReference type="InterPro" id="IPR036986">
    <property type="entry name" value="S4_RNA-bd_sf"/>
</dbReference>
<evidence type="ECO:0000313" key="9">
    <source>
        <dbReference type="EMBL" id="KRO18237.1"/>
    </source>
</evidence>
<dbReference type="InterPro" id="IPR006225">
    <property type="entry name" value="PsdUridine_synth_RluC/D"/>
</dbReference>
<dbReference type="InterPro" id="IPR006224">
    <property type="entry name" value="PsdUridine_synth_RluA-like_CS"/>
</dbReference>
<comment type="catalytic activity">
    <reaction evidence="1 7">
        <text>a uridine in RNA = a pseudouridine in RNA</text>
        <dbReference type="Rhea" id="RHEA:48348"/>
        <dbReference type="Rhea" id="RHEA-COMP:12068"/>
        <dbReference type="Rhea" id="RHEA-COMP:12069"/>
        <dbReference type="ChEBI" id="CHEBI:65314"/>
        <dbReference type="ChEBI" id="CHEBI:65315"/>
    </reaction>
</comment>
<dbReference type="SUPFAM" id="SSF55174">
    <property type="entry name" value="Alpha-L RNA-binding motif"/>
    <property type="match status" value="1"/>
</dbReference>
<dbReference type="PROSITE" id="PS01129">
    <property type="entry name" value="PSI_RLU"/>
    <property type="match status" value="1"/>
</dbReference>
<dbReference type="GO" id="GO:0000455">
    <property type="term" value="P:enzyme-directed rRNA pseudouridine synthesis"/>
    <property type="evidence" value="ECO:0007669"/>
    <property type="project" value="TreeGrafter"/>
</dbReference>
<dbReference type="Proteomes" id="UP000050969">
    <property type="component" value="Unassembled WGS sequence"/>
</dbReference>
<protein>
    <recommendedName>
        <fullName evidence="7">Pseudouridine synthase</fullName>
        <ecNumber evidence="7">5.4.99.-</ecNumber>
    </recommendedName>
</protein>
<evidence type="ECO:0000259" key="8">
    <source>
        <dbReference type="SMART" id="SM00363"/>
    </source>
</evidence>
<evidence type="ECO:0000256" key="4">
    <source>
        <dbReference type="ARBA" id="ARBA00023235"/>
    </source>
</evidence>
<dbReference type="InterPro" id="IPR002942">
    <property type="entry name" value="S4_RNA-bd"/>
</dbReference>
<dbReference type="Pfam" id="PF00849">
    <property type="entry name" value="PseudoU_synth_2"/>
    <property type="match status" value="1"/>
</dbReference>
<dbReference type="FunFam" id="3.30.2350.10:FF:000006">
    <property type="entry name" value="Pseudouridine synthase"/>
    <property type="match status" value="1"/>
</dbReference>
<proteinExistence type="inferred from homology"/>
<dbReference type="RefSeq" id="WP_056992059.1">
    <property type="nucleotide sequence ID" value="NZ_JQCE01000005.1"/>
</dbReference>
<reference evidence="9 10" key="1">
    <citation type="journal article" date="2015" name="Genome Announc.">
        <title>Expanding the biotechnology potential of lactobacilli through comparative genomics of 213 strains and associated genera.</title>
        <authorList>
            <person name="Sun Z."/>
            <person name="Harris H.M."/>
            <person name="McCann A."/>
            <person name="Guo C."/>
            <person name="Argimon S."/>
            <person name="Zhang W."/>
            <person name="Yang X."/>
            <person name="Jeffery I.B."/>
            <person name="Cooney J.C."/>
            <person name="Kagawa T.F."/>
            <person name="Liu W."/>
            <person name="Song Y."/>
            <person name="Salvetti E."/>
            <person name="Wrobel A."/>
            <person name="Rasinkangas P."/>
            <person name="Parkhill J."/>
            <person name="Rea M.C."/>
            <person name="O'Sullivan O."/>
            <person name="Ritari J."/>
            <person name="Douillard F.P."/>
            <person name="Paul Ross R."/>
            <person name="Yang R."/>
            <person name="Briner A.E."/>
            <person name="Felis G.E."/>
            <person name="de Vos W.M."/>
            <person name="Barrangou R."/>
            <person name="Klaenhammer T.R."/>
            <person name="Caufield P.W."/>
            <person name="Cui Y."/>
            <person name="Zhang H."/>
            <person name="O'Toole P.W."/>
        </authorList>
    </citation>
    <scope>NUCLEOTIDE SEQUENCE [LARGE SCALE GENOMIC DNA]</scope>
    <source>
        <strain evidence="9 10">DSM 24301</strain>
    </source>
</reference>
<dbReference type="EC" id="5.4.99.-" evidence="7"/>
<dbReference type="CDD" id="cd00165">
    <property type="entry name" value="S4"/>
    <property type="match status" value="1"/>
</dbReference>
<dbReference type="AlphaFoldDB" id="A0A0R2N2I2"/>
<dbReference type="GO" id="GO:0003723">
    <property type="term" value="F:RNA binding"/>
    <property type="evidence" value="ECO:0007669"/>
    <property type="project" value="UniProtKB-KW"/>
</dbReference>
<comment type="function">
    <text evidence="7">Responsible for synthesis of pseudouridine from uracil.</text>
</comment>
<evidence type="ECO:0000256" key="3">
    <source>
        <dbReference type="ARBA" id="ARBA00022884"/>
    </source>
</evidence>
<gene>
    <name evidence="9" type="ORF">IV56_GL001368</name>
</gene>
<accession>A0A0R2N2I2</accession>
<evidence type="ECO:0000256" key="2">
    <source>
        <dbReference type="ARBA" id="ARBA00010876"/>
    </source>
</evidence>
<feature type="domain" description="RNA-binding S4" evidence="8">
    <location>
        <begin position="10"/>
        <end position="74"/>
    </location>
</feature>